<evidence type="ECO:0000313" key="2">
    <source>
        <dbReference type="Proteomes" id="UP001596031"/>
    </source>
</evidence>
<accession>A0ABW0PEW4</accession>
<name>A0ABW0PEW4_9BURK</name>
<keyword evidence="2" id="KW-1185">Reference proteome</keyword>
<dbReference type="RefSeq" id="WP_379719166.1">
    <property type="nucleotide sequence ID" value="NZ_JBHSMS010000026.1"/>
</dbReference>
<sequence>MQNTHAHQEQFLITVDAQNHGDLDPTVMRAGIEQAVDIARREGLLTKIDDETTELGAITVLNTSPAETLILMLDIDASPEARRAAERAVAALLREYPRERIVLLTEDDRTLLIEGMALTRKSWESSGDGWIADVVANGYDGYTNSPDIVLLEAAFCENTILRHLGTDADRLGVLRILSRPEVIDIICSPERASPVCDYEEFCRDVAVAVSTMTGLVGRTAQREHRLEALQLHGLIVQRVAARLGIQDEDDEVEEGNAPAPPA</sequence>
<reference evidence="2" key="1">
    <citation type="journal article" date="2019" name="Int. J. Syst. Evol. Microbiol.">
        <title>The Global Catalogue of Microorganisms (GCM) 10K type strain sequencing project: providing services to taxonomists for standard genome sequencing and annotation.</title>
        <authorList>
            <consortium name="The Broad Institute Genomics Platform"/>
            <consortium name="The Broad Institute Genome Sequencing Center for Infectious Disease"/>
            <person name="Wu L."/>
            <person name="Ma J."/>
        </authorList>
    </citation>
    <scope>NUCLEOTIDE SEQUENCE [LARGE SCALE GENOMIC DNA]</scope>
    <source>
        <strain evidence="2">CCUG 38813</strain>
    </source>
</reference>
<proteinExistence type="predicted"/>
<comment type="caution">
    <text evidence="1">The sequence shown here is derived from an EMBL/GenBank/DDBJ whole genome shotgun (WGS) entry which is preliminary data.</text>
</comment>
<gene>
    <name evidence="1" type="ORF">ACFPOU_07815</name>
</gene>
<organism evidence="1 2">
    <name type="scientific">Massilia jejuensis</name>
    <dbReference type="NCBI Taxonomy" id="648894"/>
    <lineage>
        <taxon>Bacteria</taxon>
        <taxon>Pseudomonadati</taxon>
        <taxon>Pseudomonadota</taxon>
        <taxon>Betaproteobacteria</taxon>
        <taxon>Burkholderiales</taxon>
        <taxon>Oxalobacteraceae</taxon>
        <taxon>Telluria group</taxon>
        <taxon>Massilia</taxon>
    </lineage>
</organism>
<evidence type="ECO:0000313" key="1">
    <source>
        <dbReference type="EMBL" id="MFC5511030.1"/>
    </source>
</evidence>
<dbReference type="Proteomes" id="UP001596031">
    <property type="component" value="Unassembled WGS sequence"/>
</dbReference>
<protein>
    <submittedName>
        <fullName evidence="1">Uncharacterized protein</fullName>
    </submittedName>
</protein>
<dbReference type="EMBL" id="JBHSMS010000026">
    <property type="protein sequence ID" value="MFC5511030.1"/>
    <property type="molecule type" value="Genomic_DNA"/>
</dbReference>